<feature type="compositionally biased region" description="Polar residues" evidence="1">
    <location>
        <begin position="243"/>
        <end position="255"/>
    </location>
</feature>
<proteinExistence type="predicted"/>
<feature type="region of interest" description="Disordered" evidence="1">
    <location>
        <begin position="570"/>
        <end position="622"/>
    </location>
</feature>
<dbReference type="Proteomes" id="UP001274830">
    <property type="component" value="Unassembled WGS sequence"/>
</dbReference>
<dbReference type="Pfam" id="PF10428">
    <property type="entry name" value="SOG2"/>
    <property type="match status" value="1"/>
</dbReference>
<gene>
    <name evidence="2" type="primary">SOG2_2</name>
    <name evidence="2" type="ORF">LTR78_006300</name>
</gene>
<feature type="region of interest" description="Disordered" evidence="1">
    <location>
        <begin position="347"/>
        <end position="384"/>
    </location>
</feature>
<feature type="compositionally biased region" description="Low complexity" evidence="1">
    <location>
        <begin position="613"/>
        <end position="622"/>
    </location>
</feature>
<accession>A0AAE1C069</accession>
<feature type="region of interest" description="Disordered" evidence="1">
    <location>
        <begin position="192"/>
        <end position="335"/>
    </location>
</feature>
<dbReference type="EMBL" id="JAUTXT010000023">
    <property type="protein sequence ID" value="KAK3673747.1"/>
    <property type="molecule type" value="Genomic_DNA"/>
</dbReference>
<feature type="compositionally biased region" description="Polar residues" evidence="1">
    <location>
        <begin position="602"/>
        <end position="612"/>
    </location>
</feature>
<feature type="compositionally biased region" description="Polar residues" evidence="1">
    <location>
        <begin position="894"/>
        <end position="903"/>
    </location>
</feature>
<feature type="region of interest" description="Disordered" evidence="1">
    <location>
        <begin position="523"/>
        <end position="550"/>
    </location>
</feature>
<organism evidence="2 3">
    <name type="scientific">Recurvomyces mirabilis</name>
    <dbReference type="NCBI Taxonomy" id="574656"/>
    <lineage>
        <taxon>Eukaryota</taxon>
        <taxon>Fungi</taxon>
        <taxon>Dikarya</taxon>
        <taxon>Ascomycota</taxon>
        <taxon>Pezizomycotina</taxon>
        <taxon>Dothideomycetes</taxon>
        <taxon>Dothideomycetidae</taxon>
        <taxon>Mycosphaerellales</taxon>
        <taxon>Teratosphaeriaceae</taxon>
        <taxon>Recurvomyces</taxon>
    </lineage>
</organism>
<dbReference type="InterPro" id="IPR001611">
    <property type="entry name" value="Leu-rich_rpt"/>
</dbReference>
<protein>
    <submittedName>
        <fullName evidence="2">RAM signaling network component</fullName>
    </submittedName>
</protein>
<comment type="caution">
    <text evidence="2">The sequence shown here is derived from an EMBL/GenBank/DDBJ whole genome shotgun (WGS) entry which is preliminary data.</text>
</comment>
<dbReference type="AlphaFoldDB" id="A0AAE1C069"/>
<reference evidence="2" key="1">
    <citation type="submission" date="2023-07" db="EMBL/GenBank/DDBJ databases">
        <title>Black Yeasts Isolated from many extreme environments.</title>
        <authorList>
            <person name="Coleine C."/>
            <person name="Stajich J.E."/>
            <person name="Selbmann L."/>
        </authorList>
    </citation>
    <scope>NUCLEOTIDE SEQUENCE</scope>
    <source>
        <strain evidence="2">CCFEE 5485</strain>
    </source>
</reference>
<sequence length="903" mass="97716">MATESEQPPMTVAELVAFTQRQLESDAEQQAHIKAAGLVGGHLQSQTGSTLNLSHLEIPALPVEVVALIRDRVERYAKDNGSREVLRMRSLEILDVSKNHITFIPESIKGMTSLKFLAVIKNEITRLPYALGDMPSLTKLKFSENPLEFPPAHVYEEEAMSAESSPKEKERDVCQLVKRYLKAASLRERLRTNSEEDLNESNVETPRPPKRMVTIGRFPVRPSIGGIDDLQTRSPREAPPIPQRSNARDPSSNGLTVKGPGVAPLYTGDNDISRSRSETVSSASSIKSRRQGLVAPKKTNLTHESLAGLGGPESARTSQASTLRASASHSRATSSISTLNGFLTASSGTETSSGAVSPIDGPAGRYGASRRLSSLPESRHSRVQTSDLVRASKRLLFSLFQLQGPVSEVARAVKDGSPKRSVLERHMFSANTRVEELDRLLDKLASGHEEDDRENDLALQNIAKASMGALRVYAMVVKELKQHSHRVVSLTEGLYLRCLMSQIYMTTVEVRNICSSLGFKLKPPGPNKTPRASRAWSSRTVTPTQPKPINSKRARGATILRSMSSNASIRTMAPPVPISSTNTSRSNTMTSTTSSFGGIPTPRSSDLSTLVPSNTSSRTNTLRSEISNISGSTLRMPDYGDDEHFDTIYLQLQRASDLARKSLPHCRTEFASRQSNAETHGGGHTRSAHHWASAVSKCEAVITANNLLHSRLKVVKLKDPGVRNQRDFWQLCDAFVQSWTDLATQIKDLSQQQRLAGSVISGMEDLSSVRGVMRPVQKAVKEVSKVISESPLYQQALRQPFGPMTGGGAGPNGLAPPFPASVNAALAQVVGSQGHLHNVGSYSNGSQGSHSGYVTPVPATPLSAALGPAAQATVASTPTEYFPHGLPTGRSVHESSNGMGRRI</sequence>
<dbReference type="RefSeq" id="XP_064691116.1">
    <property type="nucleotide sequence ID" value="XM_064841252.1"/>
</dbReference>
<dbReference type="Pfam" id="PF13855">
    <property type="entry name" value="LRR_8"/>
    <property type="match status" value="1"/>
</dbReference>
<feature type="compositionally biased region" description="Low complexity" evidence="1">
    <location>
        <begin position="347"/>
        <end position="357"/>
    </location>
</feature>
<evidence type="ECO:0000313" key="3">
    <source>
        <dbReference type="Proteomes" id="UP001274830"/>
    </source>
</evidence>
<keyword evidence="3" id="KW-1185">Reference proteome</keyword>
<dbReference type="InterPro" id="IPR019487">
    <property type="entry name" value="RAM_signalling_pathway_SOG2"/>
</dbReference>
<evidence type="ECO:0000256" key="1">
    <source>
        <dbReference type="SAM" id="MobiDB-lite"/>
    </source>
</evidence>
<dbReference type="SUPFAM" id="SSF52058">
    <property type="entry name" value="L domain-like"/>
    <property type="match status" value="1"/>
</dbReference>
<feature type="compositionally biased region" description="Low complexity" evidence="1">
    <location>
        <begin position="579"/>
        <end position="595"/>
    </location>
</feature>
<dbReference type="GeneID" id="89965801"/>
<feature type="region of interest" description="Disordered" evidence="1">
    <location>
        <begin position="880"/>
        <end position="903"/>
    </location>
</feature>
<dbReference type="InterPro" id="IPR032675">
    <property type="entry name" value="LRR_dom_sf"/>
</dbReference>
<name>A0AAE1C069_9PEZI</name>
<dbReference type="Gene3D" id="3.80.10.10">
    <property type="entry name" value="Ribonuclease Inhibitor"/>
    <property type="match status" value="1"/>
</dbReference>
<feature type="compositionally biased region" description="Low complexity" evidence="1">
    <location>
        <begin position="320"/>
        <end position="335"/>
    </location>
</feature>
<evidence type="ECO:0000313" key="2">
    <source>
        <dbReference type="EMBL" id="KAK3673747.1"/>
    </source>
</evidence>
<feature type="compositionally biased region" description="Polar residues" evidence="1">
    <location>
        <begin position="535"/>
        <end position="548"/>
    </location>
</feature>